<dbReference type="CDD" id="cd17546">
    <property type="entry name" value="REC_hyHK_CKI1_RcsC-like"/>
    <property type="match status" value="1"/>
</dbReference>
<evidence type="ECO:0000256" key="1">
    <source>
        <dbReference type="ARBA" id="ARBA00000085"/>
    </source>
</evidence>
<gene>
    <name evidence="8" type="ORF">C0601_03775</name>
</gene>
<evidence type="ECO:0000259" key="7">
    <source>
        <dbReference type="PROSITE" id="PS50110"/>
    </source>
</evidence>
<dbReference type="Pfam" id="PF00072">
    <property type="entry name" value="Response_reg"/>
    <property type="match status" value="1"/>
</dbReference>
<feature type="domain" description="Histidine kinase" evidence="6">
    <location>
        <begin position="1"/>
        <end position="200"/>
    </location>
</feature>
<dbReference type="InterPro" id="IPR003594">
    <property type="entry name" value="HATPase_dom"/>
</dbReference>
<dbReference type="PRINTS" id="PR00344">
    <property type="entry name" value="BCTRLSENSOR"/>
</dbReference>
<dbReference type="Gene3D" id="1.10.287.130">
    <property type="match status" value="1"/>
</dbReference>
<evidence type="ECO:0000256" key="2">
    <source>
        <dbReference type="ARBA" id="ARBA00012438"/>
    </source>
</evidence>
<reference evidence="8 9" key="1">
    <citation type="submission" date="2017-11" db="EMBL/GenBank/DDBJ databases">
        <title>Genome-resolved metagenomics identifies genetic mobility, metabolic interactions, and unexpected diversity in perchlorate-reducing communities.</title>
        <authorList>
            <person name="Barnum T.P."/>
            <person name="Figueroa I.A."/>
            <person name="Carlstrom C.I."/>
            <person name="Lucas L.N."/>
            <person name="Engelbrektson A.L."/>
            <person name="Coates J.D."/>
        </authorList>
    </citation>
    <scope>NUCLEOTIDE SEQUENCE [LARGE SCALE GENOMIC DNA]</scope>
    <source>
        <strain evidence="8">BM706</strain>
    </source>
</reference>
<dbReference type="PROSITE" id="PS50109">
    <property type="entry name" value="HIS_KIN"/>
    <property type="match status" value="1"/>
</dbReference>
<evidence type="ECO:0000313" key="9">
    <source>
        <dbReference type="Proteomes" id="UP000234857"/>
    </source>
</evidence>
<dbReference type="InterPro" id="IPR001789">
    <property type="entry name" value="Sig_transdc_resp-reg_receiver"/>
</dbReference>
<evidence type="ECO:0000259" key="6">
    <source>
        <dbReference type="PROSITE" id="PS50109"/>
    </source>
</evidence>
<dbReference type="SMART" id="SM00387">
    <property type="entry name" value="HATPase_c"/>
    <property type="match status" value="1"/>
</dbReference>
<dbReference type="Pfam" id="PF02518">
    <property type="entry name" value="HATPase_c"/>
    <property type="match status" value="1"/>
</dbReference>
<name>A0A2N5ZJF9_MUIH1</name>
<dbReference type="AlphaFoldDB" id="A0A2N5ZJF9"/>
<dbReference type="PROSITE" id="PS50110">
    <property type="entry name" value="RESPONSE_REGULATORY"/>
    <property type="match status" value="1"/>
</dbReference>
<proteinExistence type="predicted"/>
<sequence length="352" mass="38967">MKKETDESKLRKLSIIDNSSKTLLAIINDILDIAKIEAGELSINLEAFSLDKLSNNIEKLSLGLLKNKKNIDFKINVNLDDDDDGFIAGDYSRIIQIALNLISNAIKFTDEGSVTVNIDLKKDFLFLTVKDTGIGIDKNKLNTIFNKFSQLNSGDSRKYGGTGLGLAISKKLALLMKGNLSVISEKGVGSSFHLKIPISGEINLDSRDLEAIRNDIYSELSELRPVKSLKCLIVEDNDQSSLLMESIIESHGHLTCAVKNGFEACDIFKEKNFDIILMDIQMPGMDGFECLKKIREIDSNIPVIAVSAHTLKHQIDKVFKAGFNEFIAKPFYSIDILSAISRLVDTSNDTIS</sequence>
<dbReference type="SUPFAM" id="SSF52172">
    <property type="entry name" value="CheY-like"/>
    <property type="match status" value="1"/>
</dbReference>
<keyword evidence="3 5" id="KW-0597">Phosphoprotein</keyword>
<evidence type="ECO:0000256" key="5">
    <source>
        <dbReference type="PROSITE-ProRule" id="PRU00169"/>
    </source>
</evidence>
<protein>
    <recommendedName>
        <fullName evidence="2">histidine kinase</fullName>
        <ecNumber evidence="2">2.7.13.3</ecNumber>
    </recommendedName>
</protein>
<dbReference type="InterPro" id="IPR005467">
    <property type="entry name" value="His_kinase_dom"/>
</dbReference>
<dbReference type="GO" id="GO:0004673">
    <property type="term" value="F:protein histidine kinase activity"/>
    <property type="evidence" value="ECO:0007669"/>
    <property type="project" value="UniProtKB-EC"/>
</dbReference>
<dbReference type="CDD" id="cd16922">
    <property type="entry name" value="HATPase_EvgS-ArcB-TorS-like"/>
    <property type="match status" value="1"/>
</dbReference>
<dbReference type="Proteomes" id="UP000234857">
    <property type="component" value="Unassembled WGS sequence"/>
</dbReference>
<dbReference type="PANTHER" id="PTHR45339:SF1">
    <property type="entry name" value="HYBRID SIGNAL TRANSDUCTION HISTIDINE KINASE J"/>
    <property type="match status" value="1"/>
</dbReference>
<organism evidence="8 9">
    <name type="scientific">Muiribacterium halophilum</name>
    <dbReference type="NCBI Taxonomy" id="2053465"/>
    <lineage>
        <taxon>Bacteria</taxon>
        <taxon>Candidatus Muiribacteriota</taxon>
        <taxon>Candidatus Muiribacteriia</taxon>
        <taxon>Candidatus Muiribacteriales</taxon>
        <taxon>Candidatus Muiribacteriaceae</taxon>
        <taxon>Candidatus Muiribacterium</taxon>
    </lineage>
</organism>
<dbReference type="EC" id="2.7.13.3" evidence="2"/>
<dbReference type="InterPro" id="IPR036890">
    <property type="entry name" value="HATPase_C_sf"/>
</dbReference>
<keyword evidence="4" id="KW-0902">Two-component regulatory system</keyword>
<dbReference type="Gene3D" id="3.30.565.10">
    <property type="entry name" value="Histidine kinase-like ATPase, C-terminal domain"/>
    <property type="match status" value="1"/>
</dbReference>
<feature type="domain" description="Response regulatory" evidence="7">
    <location>
        <begin position="230"/>
        <end position="344"/>
    </location>
</feature>
<dbReference type="SMART" id="SM00448">
    <property type="entry name" value="REC"/>
    <property type="match status" value="1"/>
</dbReference>
<evidence type="ECO:0000256" key="3">
    <source>
        <dbReference type="ARBA" id="ARBA00022553"/>
    </source>
</evidence>
<dbReference type="InterPro" id="IPR004358">
    <property type="entry name" value="Sig_transdc_His_kin-like_C"/>
</dbReference>
<dbReference type="SUPFAM" id="SSF55874">
    <property type="entry name" value="ATPase domain of HSP90 chaperone/DNA topoisomerase II/histidine kinase"/>
    <property type="match status" value="1"/>
</dbReference>
<comment type="catalytic activity">
    <reaction evidence="1">
        <text>ATP + protein L-histidine = ADP + protein N-phospho-L-histidine.</text>
        <dbReference type="EC" id="2.7.13.3"/>
    </reaction>
</comment>
<evidence type="ECO:0000256" key="4">
    <source>
        <dbReference type="ARBA" id="ARBA00023012"/>
    </source>
</evidence>
<dbReference type="EMBL" id="PKTG01000050">
    <property type="protein sequence ID" value="PLX18825.1"/>
    <property type="molecule type" value="Genomic_DNA"/>
</dbReference>
<dbReference type="Gene3D" id="3.40.50.2300">
    <property type="match status" value="1"/>
</dbReference>
<evidence type="ECO:0000313" key="8">
    <source>
        <dbReference type="EMBL" id="PLX18825.1"/>
    </source>
</evidence>
<dbReference type="FunFam" id="3.30.565.10:FF:000010">
    <property type="entry name" value="Sensor histidine kinase RcsC"/>
    <property type="match status" value="1"/>
</dbReference>
<dbReference type="InterPro" id="IPR011006">
    <property type="entry name" value="CheY-like_superfamily"/>
</dbReference>
<comment type="caution">
    <text evidence="8">The sequence shown here is derived from an EMBL/GenBank/DDBJ whole genome shotgun (WGS) entry which is preliminary data.</text>
</comment>
<dbReference type="GO" id="GO:0000160">
    <property type="term" value="P:phosphorelay signal transduction system"/>
    <property type="evidence" value="ECO:0007669"/>
    <property type="project" value="UniProtKB-KW"/>
</dbReference>
<feature type="modified residue" description="4-aspartylphosphate" evidence="5">
    <location>
        <position position="279"/>
    </location>
</feature>
<dbReference type="PANTHER" id="PTHR45339">
    <property type="entry name" value="HYBRID SIGNAL TRANSDUCTION HISTIDINE KINASE J"/>
    <property type="match status" value="1"/>
</dbReference>
<accession>A0A2N5ZJF9</accession>